<feature type="region of interest" description="Disordered" evidence="3">
    <location>
        <begin position="283"/>
        <end position="308"/>
    </location>
</feature>
<feature type="region of interest" description="Disordered" evidence="3">
    <location>
        <begin position="1"/>
        <end position="78"/>
    </location>
</feature>
<evidence type="ECO:0000313" key="6">
    <source>
        <dbReference type="Proteomes" id="UP000799750"/>
    </source>
</evidence>
<dbReference type="InterPro" id="IPR035979">
    <property type="entry name" value="RBD_domain_sf"/>
</dbReference>
<dbReference type="CDD" id="cd00590">
    <property type="entry name" value="RRM_SF"/>
    <property type="match status" value="1"/>
</dbReference>
<evidence type="ECO:0000256" key="2">
    <source>
        <dbReference type="PROSITE-ProRule" id="PRU00176"/>
    </source>
</evidence>
<dbReference type="AlphaFoldDB" id="A0A6A6QJT1"/>
<accession>A0A6A6QJT1</accession>
<dbReference type="SMART" id="SM00360">
    <property type="entry name" value="RRM"/>
    <property type="match status" value="2"/>
</dbReference>
<evidence type="ECO:0000259" key="4">
    <source>
        <dbReference type="PROSITE" id="PS50102"/>
    </source>
</evidence>
<feature type="compositionally biased region" description="Low complexity" evidence="3">
    <location>
        <begin position="61"/>
        <end position="72"/>
    </location>
</feature>
<keyword evidence="6" id="KW-1185">Reference proteome</keyword>
<keyword evidence="1 2" id="KW-0694">RNA-binding</keyword>
<evidence type="ECO:0000256" key="1">
    <source>
        <dbReference type="ARBA" id="ARBA00022884"/>
    </source>
</evidence>
<gene>
    <name evidence="5" type="ORF">BU16DRAFT_529658</name>
</gene>
<feature type="compositionally biased region" description="Polar residues" evidence="3">
    <location>
        <begin position="1"/>
        <end position="16"/>
    </location>
</feature>
<dbReference type="EMBL" id="MU004194">
    <property type="protein sequence ID" value="KAF2492314.1"/>
    <property type="molecule type" value="Genomic_DNA"/>
</dbReference>
<dbReference type="InterPro" id="IPR012677">
    <property type="entry name" value="Nucleotide-bd_a/b_plait_sf"/>
</dbReference>
<protein>
    <submittedName>
        <fullName evidence="5">RNA-binding domain-containing protein</fullName>
    </submittedName>
</protein>
<dbReference type="SUPFAM" id="SSF54928">
    <property type="entry name" value="RNA-binding domain, RBD"/>
    <property type="match status" value="1"/>
</dbReference>
<dbReference type="Gene3D" id="3.30.70.330">
    <property type="match status" value="2"/>
</dbReference>
<feature type="compositionally biased region" description="Basic and acidic residues" evidence="3">
    <location>
        <begin position="290"/>
        <end position="302"/>
    </location>
</feature>
<name>A0A6A6QJT1_9PEZI</name>
<feature type="compositionally biased region" description="Polar residues" evidence="3">
    <location>
        <begin position="24"/>
        <end position="38"/>
    </location>
</feature>
<proteinExistence type="predicted"/>
<feature type="domain" description="RRM" evidence="4">
    <location>
        <begin position="203"/>
        <end position="283"/>
    </location>
</feature>
<evidence type="ECO:0000313" key="5">
    <source>
        <dbReference type="EMBL" id="KAF2492314.1"/>
    </source>
</evidence>
<sequence>MSFHDQANTRAHASSNWRRRDSGGTPSASQPKDTQNDSGLPDLGRFQATEPIRNRSADLGRPSTLQSLPQSSSDDRTAQAIADGRRVYVGNLLYHAKPEDVEALFRDGDYTMERIVMSLDPFTGRNPSYCFVELANKEQANRAMESINGRKLLGRPVKIEPAIPRKADQKPPSGPPSTRNTLPARWERDDARDHWIGAGQSGRRLFVGNLRKPRTQAESNAEVAQLFAGYSIEAISKVISEPSGNMYYAFVDLATKEEAETAARAVDGTTTAWGTIKVNKAKKDHSRKVHEREAYDRDREGVKLSSWW</sequence>
<organism evidence="5 6">
    <name type="scientific">Lophium mytilinum</name>
    <dbReference type="NCBI Taxonomy" id="390894"/>
    <lineage>
        <taxon>Eukaryota</taxon>
        <taxon>Fungi</taxon>
        <taxon>Dikarya</taxon>
        <taxon>Ascomycota</taxon>
        <taxon>Pezizomycotina</taxon>
        <taxon>Dothideomycetes</taxon>
        <taxon>Pleosporomycetidae</taxon>
        <taxon>Mytilinidiales</taxon>
        <taxon>Mytilinidiaceae</taxon>
        <taxon>Lophium</taxon>
    </lineage>
</organism>
<dbReference type="PANTHER" id="PTHR21245">
    <property type="entry name" value="HETEROGENEOUS NUCLEAR RIBONUCLEOPROTEIN"/>
    <property type="match status" value="1"/>
</dbReference>
<reference evidence="5" key="1">
    <citation type="journal article" date="2020" name="Stud. Mycol.">
        <title>101 Dothideomycetes genomes: a test case for predicting lifestyles and emergence of pathogens.</title>
        <authorList>
            <person name="Haridas S."/>
            <person name="Albert R."/>
            <person name="Binder M."/>
            <person name="Bloem J."/>
            <person name="Labutti K."/>
            <person name="Salamov A."/>
            <person name="Andreopoulos B."/>
            <person name="Baker S."/>
            <person name="Barry K."/>
            <person name="Bills G."/>
            <person name="Bluhm B."/>
            <person name="Cannon C."/>
            <person name="Castanera R."/>
            <person name="Culley D."/>
            <person name="Daum C."/>
            <person name="Ezra D."/>
            <person name="Gonzalez J."/>
            <person name="Henrissat B."/>
            <person name="Kuo A."/>
            <person name="Liang C."/>
            <person name="Lipzen A."/>
            <person name="Lutzoni F."/>
            <person name="Magnuson J."/>
            <person name="Mondo S."/>
            <person name="Nolan M."/>
            <person name="Ohm R."/>
            <person name="Pangilinan J."/>
            <person name="Park H.-J."/>
            <person name="Ramirez L."/>
            <person name="Alfaro M."/>
            <person name="Sun H."/>
            <person name="Tritt A."/>
            <person name="Yoshinaga Y."/>
            <person name="Zwiers L.-H."/>
            <person name="Turgeon B."/>
            <person name="Goodwin S."/>
            <person name="Spatafora J."/>
            <person name="Crous P."/>
            <person name="Grigoriev I."/>
        </authorList>
    </citation>
    <scope>NUCLEOTIDE SEQUENCE</scope>
    <source>
        <strain evidence="5">CBS 269.34</strain>
    </source>
</reference>
<dbReference type="PROSITE" id="PS50102">
    <property type="entry name" value="RRM"/>
    <property type="match status" value="2"/>
</dbReference>
<dbReference type="Pfam" id="PF00076">
    <property type="entry name" value="RRM_1"/>
    <property type="match status" value="2"/>
</dbReference>
<feature type="domain" description="RRM" evidence="4">
    <location>
        <begin position="85"/>
        <end position="164"/>
    </location>
</feature>
<dbReference type="Proteomes" id="UP000799750">
    <property type="component" value="Unassembled WGS sequence"/>
</dbReference>
<feature type="region of interest" description="Disordered" evidence="3">
    <location>
        <begin position="161"/>
        <end position="184"/>
    </location>
</feature>
<evidence type="ECO:0000256" key="3">
    <source>
        <dbReference type="SAM" id="MobiDB-lite"/>
    </source>
</evidence>
<dbReference type="GO" id="GO:0003723">
    <property type="term" value="F:RNA binding"/>
    <property type="evidence" value="ECO:0007669"/>
    <property type="project" value="UniProtKB-UniRule"/>
</dbReference>
<dbReference type="InterPro" id="IPR000504">
    <property type="entry name" value="RRM_dom"/>
</dbReference>
<dbReference type="OrthoDB" id="272703at2759"/>